<name>A0ABY4WC48_9BACL</name>
<dbReference type="Proteomes" id="UP001056500">
    <property type="component" value="Chromosome"/>
</dbReference>
<gene>
    <name evidence="8" type="ORF">NDK47_16370</name>
</gene>
<keyword evidence="4" id="KW-0479">Metal-binding</keyword>
<dbReference type="InterPro" id="IPR004808">
    <property type="entry name" value="AP_endonuc_1"/>
</dbReference>
<proteinExistence type="inferred from homology"/>
<evidence type="ECO:0000256" key="4">
    <source>
        <dbReference type="ARBA" id="ARBA00022723"/>
    </source>
</evidence>
<evidence type="ECO:0000256" key="3">
    <source>
        <dbReference type="ARBA" id="ARBA00007092"/>
    </source>
</evidence>
<evidence type="ECO:0000313" key="9">
    <source>
        <dbReference type="Proteomes" id="UP001056500"/>
    </source>
</evidence>
<dbReference type="SUPFAM" id="SSF56219">
    <property type="entry name" value="DNase I-like"/>
    <property type="match status" value="1"/>
</dbReference>
<feature type="domain" description="Endonuclease/exonuclease/phosphatase" evidence="7">
    <location>
        <begin position="4"/>
        <end position="242"/>
    </location>
</feature>
<evidence type="ECO:0000256" key="5">
    <source>
        <dbReference type="ARBA" id="ARBA00022801"/>
    </source>
</evidence>
<dbReference type="InterPro" id="IPR020848">
    <property type="entry name" value="AP_endonuclease_F1_CS"/>
</dbReference>
<dbReference type="InterPro" id="IPR005135">
    <property type="entry name" value="Endo/exonuclease/phosphatase"/>
</dbReference>
<dbReference type="PANTHER" id="PTHR22748">
    <property type="entry name" value="AP ENDONUCLEASE"/>
    <property type="match status" value="1"/>
</dbReference>
<comment type="similarity">
    <text evidence="3">Belongs to the DNA repair enzymes AP/ExoA family.</text>
</comment>
<evidence type="ECO:0000259" key="7">
    <source>
        <dbReference type="Pfam" id="PF03372"/>
    </source>
</evidence>
<dbReference type="PROSITE" id="PS00727">
    <property type="entry name" value="AP_NUCLEASE_F1_2"/>
    <property type="match status" value="1"/>
</dbReference>
<accession>A0ABY4WC48</accession>
<evidence type="ECO:0000256" key="1">
    <source>
        <dbReference type="ARBA" id="ARBA00001936"/>
    </source>
</evidence>
<dbReference type="EMBL" id="CP098755">
    <property type="protein sequence ID" value="USG63743.1"/>
    <property type="molecule type" value="Genomic_DNA"/>
</dbReference>
<reference evidence="8" key="1">
    <citation type="submission" date="2022-06" db="EMBL/GenBank/DDBJ databases">
        <title>Genome sequencing of Brevibacillus sp. BB3-R1.</title>
        <authorList>
            <person name="Heo J."/>
            <person name="Lee D."/>
            <person name="Won M."/>
            <person name="Han B.-H."/>
            <person name="Hong S.-B."/>
            <person name="Kwon S.-W."/>
        </authorList>
    </citation>
    <scope>NUCLEOTIDE SEQUENCE</scope>
    <source>
        <strain evidence="8">BB3-R1</strain>
    </source>
</reference>
<dbReference type="PANTHER" id="PTHR22748:SF6">
    <property type="entry name" value="DNA-(APURINIC OR APYRIMIDINIC SITE) ENDONUCLEASE"/>
    <property type="match status" value="1"/>
</dbReference>
<organism evidence="8 9">
    <name type="scientific">Brevibacillus ruminantium</name>
    <dbReference type="NCBI Taxonomy" id="2950604"/>
    <lineage>
        <taxon>Bacteria</taxon>
        <taxon>Bacillati</taxon>
        <taxon>Bacillota</taxon>
        <taxon>Bacilli</taxon>
        <taxon>Bacillales</taxon>
        <taxon>Paenibacillaceae</taxon>
        <taxon>Brevibacillus</taxon>
    </lineage>
</organism>
<dbReference type="PROSITE" id="PS51435">
    <property type="entry name" value="AP_NUCLEASE_F1_4"/>
    <property type="match status" value="1"/>
</dbReference>
<dbReference type="NCBIfam" id="TIGR00195">
    <property type="entry name" value="exoDNase_III"/>
    <property type="match status" value="1"/>
</dbReference>
<dbReference type="PROSITE" id="PS00728">
    <property type="entry name" value="AP_NUCLEASE_F1_3"/>
    <property type="match status" value="1"/>
</dbReference>
<dbReference type="CDD" id="cd09087">
    <property type="entry name" value="Ape1-like_AP-endo"/>
    <property type="match status" value="1"/>
</dbReference>
<dbReference type="PROSITE" id="PS00726">
    <property type="entry name" value="AP_NUCLEASE_F1_1"/>
    <property type="match status" value="1"/>
</dbReference>
<comment type="cofactor">
    <cofactor evidence="2">
        <name>Mg(2+)</name>
        <dbReference type="ChEBI" id="CHEBI:18420"/>
    </cofactor>
</comment>
<keyword evidence="6" id="KW-0460">Magnesium</keyword>
<evidence type="ECO:0000256" key="6">
    <source>
        <dbReference type="ARBA" id="ARBA00022842"/>
    </source>
</evidence>
<protein>
    <submittedName>
        <fullName evidence="8">Exodeoxyribonuclease III</fullName>
    </submittedName>
</protein>
<dbReference type="InterPro" id="IPR020847">
    <property type="entry name" value="AP_endonuclease_F1_BS"/>
</dbReference>
<dbReference type="Gene3D" id="3.60.10.10">
    <property type="entry name" value="Endonuclease/exonuclease/phosphatase"/>
    <property type="match status" value="1"/>
</dbReference>
<evidence type="ECO:0000313" key="8">
    <source>
        <dbReference type="EMBL" id="USG63743.1"/>
    </source>
</evidence>
<keyword evidence="9" id="KW-1185">Reference proteome</keyword>
<comment type="cofactor">
    <cofactor evidence="1">
        <name>Mn(2+)</name>
        <dbReference type="ChEBI" id="CHEBI:29035"/>
    </cofactor>
</comment>
<dbReference type="InterPro" id="IPR036691">
    <property type="entry name" value="Endo/exonu/phosph_ase_sf"/>
</dbReference>
<evidence type="ECO:0000256" key="2">
    <source>
        <dbReference type="ARBA" id="ARBA00001946"/>
    </source>
</evidence>
<dbReference type="Pfam" id="PF03372">
    <property type="entry name" value="Exo_endo_phos"/>
    <property type="match status" value="1"/>
</dbReference>
<sequence>MKLVSWNVNGLRACLNKGFQQYFQEADADIFCLQETKLQEGQVCLELGEEYRQYWNYAEKKGYSGTAVITKIQPLSVRYGMEEDREPEGRLLTLEFDAFYLVNVYTPNARRDLSRLDYRLEWEDRFRTYLKQLDSVKPVIICGDMNVAHQEIDLKNAKSNQNNSGFTPEEREKMTRLLEAGFVDTFRHFYPDRTDAYTWWSYMPKVRERNIGWRIDYFLTSSRLAPFLVDACIDSEVMGSDHCPVLLMMQDVAVVTSPAGSA</sequence>
<dbReference type="NCBIfam" id="TIGR00633">
    <property type="entry name" value="xth"/>
    <property type="match status" value="1"/>
</dbReference>
<keyword evidence="5" id="KW-0378">Hydrolase</keyword>
<dbReference type="RefSeq" id="WP_251870822.1">
    <property type="nucleotide sequence ID" value="NZ_CP098755.1"/>
</dbReference>